<evidence type="ECO:0000313" key="1">
    <source>
        <dbReference type="EMBL" id="RCK80781.1"/>
    </source>
</evidence>
<gene>
    <name evidence="1" type="ORF">OZSIB_2669</name>
</gene>
<reference evidence="1 2" key="1">
    <citation type="submission" date="2018-05" db="EMBL/GenBank/DDBJ databases">
        <title>A metagenomic window into the 2 km-deep terrestrial subsurface aquifer revealed taxonomically and functionally diverse microbial community comprising novel uncultured bacterial lineages.</title>
        <authorList>
            <person name="Kadnikov V.V."/>
            <person name="Mardanov A.V."/>
            <person name="Beletsky A.V."/>
            <person name="Banks D."/>
            <person name="Pimenov N.V."/>
            <person name="Frank Y.A."/>
            <person name="Karnachuk O.V."/>
            <person name="Ravin N.V."/>
        </authorList>
    </citation>
    <scope>NUCLEOTIDE SEQUENCE [LARGE SCALE GENOMIC DNA]</scope>
    <source>
        <strain evidence="1">BY5</strain>
    </source>
</reference>
<proteinExistence type="predicted"/>
<dbReference type="Proteomes" id="UP000252355">
    <property type="component" value="Unassembled WGS sequence"/>
</dbReference>
<protein>
    <submittedName>
        <fullName evidence="1">Uncharacterized protein</fullName>
    </submittedName>
</protein>
<sequence length="163" mass="18165">MIRMTIWTGIGLTLLYGLFGWLVSERLTVGCHEVLLSDREALVTLKNEGPAPVEKVLVVTRVYEGDDLVTSSPLVEKRNLPGQGKVQVRLPLSKPLAKGVDYRVVTHLQVAGLPPVSREFSSTVVKQTAMRWPPPRRPKVIEEPLLLRRAIQTINPRAEMGLL</sequence>
<name>A0A367ZTW8_9BACT</name>
<accession>A0A367ZTW8</accession>
<dbReference type="EMBL" id="QOQW01000004">
    <property type="protein sequence ID" value="RCK80781.1"/>
    <property type="molecule type" value="Genomic_DNA"/>
</dbReference>
<comment type="caution">
    <text evidence="1">The sequence shown here is derived from an EMBL/GenBank/DDBJ whole genome shotgun (WGS) entry which is preliminary data.</text>
</comment>
<evidence type="ECO:0000313" key="2">
    <source>
        <dbReference type="Proteomes" id="UP000252355"/>
    </source>
</evidence>
<dbReference type="AlphaFoldDB" id="A0A367ZTW8"/>
<organism evidence="1 2">
    <name type="scientific">Candidatus Ozemobacter sibiricus</name>
    <dbReference type="NCBI Taxonomy" id="2268124"/>
    <lineage>
        <taxon>Bacteria</taxon>
        <taxon>Candidatus Ozemobacteria</taxon>
        <taxon>Candidatus Ozemobacterales</taxon>
        <taxon>Candidatus Ozemobacteraceae</taxon>
        <taxon>Candidatus Ozemobacter</taxon>
    </lineage>
</organism>